<feature type="transmembrane region" description="Helical" evidence="2">
    <location>
        <begin position="1225"/>
        <end position="1246"/>
    </location>
</feature>
<keyword evidence="1" id="KW-0677">Repeat</keyword>
<dbReference type="EMBL" id="CP001994">
    <property type="protein sequence ID" value="ADE35854.1"/>
    <property type="molecule type" value="Genomic_DNA"/>
</dbReference>
<dbReference type="Gene3D" id="2.60.40.4190">
    <property type="match status" value="2"/>
</dbReference>
<gene>
    <name evidence="4" type="ordered locus">Mmah_0322</name>
</gene>
<dbReference type="Pfam" id="PF07752">
    <property type="entry name" value="S-layer"/>
    <property type="match status" value="2"/>
</dbReference>
<dbReference type="InterPro" id="IPR013783">
    <property type="entry name" value="Ig-like_fold"/>
</dbReference>
<dbReference type="Gene3D" id="2.60.98.40">
    <property type="match status" value="2"/>
</dbReference>
<organism evidence="4 5">
    <name type="scientific">Methanohalophilus mahii (strain ATCC 35705 / DSM 5219 / SLP)</name>
    <dbReference type="NCBI Taxonomy" id="547558"/>
    <lineage>
        <taxon>Archaea</taxon>
        <taxon>Methanobacteriati</taxon>
        <taxon>Methanobacteriota</taxon>
        <taxon>Stenosarchaea group</taxon>
        <taxon>Methanomicrobia</taxon>
        <taxon>Methanosarcinales</taxon>
        <taxon>Methanosarcinaceae</taxon>
        <taxon>Methanohalophilus</taxon>
    </lineage>
</organism>
<keyword evidence="2" id="KW-1133">Transmembrane helix</keyword>
<dbReference type="CDD" id="cd00063">
    <property type="entry name" value="FN3"/>
    <property type="match status" value="3"/>
</dbReference>
<proteinExistence type="predicted"/>
<dbReference type="Proteomes" id="UP000001059">
    <property type="component" value="Chromosome"/>
</dbReference>
<keyword evidence="2" id="KW-0812">Transmembrane</keyword>
<dbReference type="AlphaFoldDB" id="D5E9K3"/>
<evidence type="ECO:0000259" key="3">
    <source>
        <dbReference type="PROSITE" id="PS50853"/>
    </source>
</evidence>
<keyword evidence="5" id="KW-1185">Reference proteome</keyword>
<dbReference type="STRING" id="547558.Mmah_0322"/>
<dbReference type="InterPro" id="IPR050991">
    <property type="entry name" value="ECM_Regulatory_Proteins"/>
</dbReference>
<keyword evidence="2" id="KW-0472">Membrane</keyword>
<dbReference type="InterPro" id="IPR003961">
    <property type="entry name" value="FN3_dom"/>
</dbReference>
<dbReference type="PROSITE" id="PS50853">
    <property type="entry name" value="FN3"/>
    <property type="match status" value="2"/>
</dbReference>
<dbReference type="GeneID" id="8982455"/>
<name>D5E9K3_METMS</name>
<feature type="domain" description="Fibronectin type-III" evidence="3">
    <location>
        <begin position="24"/>
        <end position="120"/>
    </location>
</feature>
<sequence precursor="true">MKTGFKILLIGFMIIGMGCGVAAAESAPNASVTNVSSDVDSATIDFNVNQSDASTRIAYGISNSLSSWSDWNYEDSNSRSIVLSELNDGTMYYYSVYAYNGTNDSFVYNTTISTFNTDSPTAPNASVTNVSSDVDSATIDFNVNQSDASTRIAYGISNSLSSWSDWNYEDSNSRSIVLSELNDRTMYYYSVYAYNGTNDSFVYNTTIATLNTTSPTAPNASVTNVSSDVDSATIDFNVNQSDASTRIAYGISNSLSSWSDWNYEDSNSRSIVLSELNDGTMYYYSVYAYNGTNDSFVYNTTIATLNTTSPTAPSISDISSSNIGGDRATINYVVNQSDAPTRIAYGTSSDLSSYEWSGWFNDSTVHNETISNLNGSTKYYYSIYAYNESNNSVFYNSSIESFTTISNWGDRIWDEKANQSNKYTWDGRSFSGFYYDLDTGDTSESMTITIDGRRIDDGDLVYTTKPIDKEFEFGSWGEYQIIGFMAERYFAGYSVNTSSDVTGDDVSLISDGVLSKVLIDTDDDESVYSGSSLTLEEGYSLNIKQVDVNGDSVWISLTKDGDEVDDAILSSDETYVYEKDLGGVDDVPVIAVHIDDVFSGTETNAVFIDGIFQISDDYVEVDRGDEFGEMEVTSLSSTEIKMENEDSISLDEGDIIDIMGKLKFIVADDNDVLRFAPFVDMSEPGTYELRGTIAEDEGFSWTPLNFEGFYYDIDEGLRSESLNVTNYNGRNIDAGDLIYKSTPVEVEFEYGPWGKYNVIGFMAEKYFAGYSGDTSDDITDDTISLMSSGQLSKVLIDDDDEKSVYTGSSLILEEGYALNIREIDVNGDRVMIQLTQDGDNIESAIVSSDDEYVYEKDVGDEDDVPIIVVHFNEIFSGTETSAVFVEGIFQISEDYLEVEDGDDFGVMTVDSTSGSIILENEDNIDLDEGDTIDIMGEIKFKVADDSSTVRYYPFVEVETKPYDSLDIDIEPTTVVEGDEITFTVTSRGAAIRDASILIHGDRVGITSDEGVFEYDADDAGKFTATAEKEGYVSSKGNFEVISPDDESKKISIEVSPEEVFEGTPITISVVKAIGSEPLEGAEVFFDGKSLGETDEDGTITYNPKEPGTHKIEAKVDGYLDAELNIKVNELAANFEFSNLRIDPLPATAGEEFTVMLDSINTGNAEGSYTVELSINDNVVDSQEITLGQNNSTTIEFTSTAGEPGTYLVKAGGLSTTMDVEEGTSIVWYVLGGLVLVLGGGAAYIFATGGTAKFAEIAESLRSRLGR</sequence>
<dbReference type="PANTHER" id="PTHR46708">
    <property type="entry name" value="TENASCIN"/>
    <property type="match status" value="1"/>
</dbReference>
<evidence type="ECO:0000256" key="1">
    <source>
        <dbReference type="ARBA" id="ARBA00022737"/>
    </source>
</evidence>
<dbReference type="SMART" id="SM00060">
    <property type="entry name" value="FN3"/>
    <property type="match status" value="4"/>
</dbReference>
<dbReference type="RefSeq" id="WP_013036797.1">
    <property type="nucleotide sequence ID" value="NC_014002.1"/>
</dbReference>
<evidence type="ECO:0000313" key="5">
    <source>
        <dbReference type="Proteomes" id="UP000001059"/>
    </source>
</evidence>
<dbReference type="OrthoDB" id="240412at2157"/>
<dbReference type="PROSITE" id="PS51257">
    <property type="entry name" value="PROKAR_LIPOPROTEIN"/>
    <property type="match status" value="1"/>
</dbReference>
<feature type="domain" description="Fibronectin type-III" evidence="3">
    <location>
        <begin position="214"/>
        <end position="311"/>
    </location>
</feature>
<dbReference type="SUPFAM" id="SSF49265">
    <property type="entry name" value="Fibronectin type III"/>
    <property type="match status" value="2"/>
</dbReference>
<dbReference type="KEGG" id="mmh:Mmah_0322"/>
<protein>
    <submittedName>
        <fullName evidence="4">S-layer-related duplication domain protein</fullName>
    </submittedName>
</protein>
<reference evidence="4 5" key="1">
    <citation type="submission" date="2010-03" db="EMBL/GenBank/DDBJ databases">
        <title>The complete genome of Methanohalophilus mahii DSM 5219.</title>
        <authorList>
            <consortium name="US DOE Joint Genome Institute (JGI-PGF)"/>
            <person name="Lucas S."/>
            <person name="Copeland A."/>
            <person name="Lapidus A."/>
            <person name="Glavina del Rio T."/>
            <person name="Dalin E."/>
            <person name="Tice H."/>
            <person name="Bruce D."/>
            <person name="Goodwin L."/>
            <person name="Pitluck S."/>
            <person name="Kyrpides N."/>
            <person name="Mavromatis K."/>
            <person name="Ivanova N."/>
            <person name="Lykidis A."/>
            <person name="Saunders E."/>
            <person name="Brettin T."/>
            <person name="Detter J.C."/>
            <person name="Han C."/>
            <person name="Land M."/>
            <person name="Hauser L."/>
            <person name="Markowitz V."/>
            <person name="Cheng J.-F."/>
            <person name="Hugenholtz P."/>
            <person name="Woyke T."/>
            <person name="Wu D."/>
            <person name="Spring S."/>
            <person name="Schneider S."/>
            <person name="Schroeder M."/>
            <person name="Klenk H.-P."/>
            <person name="Eisen J.A."/>
        </authorList>
    </citation>
    <scope>NUCLEOTIDE SEQUENCE [LARGE SCALE GENOMIC DNA]</scope>
    <source>
        <strain evidence="5">ATCC 35705 / DSM 5219 / SLP</strain>
    </source>
</reference>
<evidence type="ECO:0000313" key="4">
    <source>
        <dbReference type="EMBL" id="ADE35854.1"/>
    </source>
</evidence>
<dbReference type="PANTHER" id="PTHR46708:SF2">
    <property type="entry name" value="FIBRONECTIN TYPE-III DOMAIN-CONTAINING PROTEIN"/>
    <property type="match status" value="1"/>
</dbReference>
<dbReference type="HOGENOM" id="CLU_006048_2_0_2"/>
<dbReference type="InterPro" id="IPR006457">
    <property type="entry name" value="S_layer-rel_Mac"/>
</dbReference>
<dbReference type="Gene3D" id="2.60.40.10">
    <property type="entry name" value="Immunoglobulins"/>
    <property type="match status" value="2"/>
</dbReference>
<accession>D5E9K3</accession>
<dbReference type="InterPro" id="IPR036116">
    <property type="entry name" value="FN3_sf"/>
</dbReference>
<evidence type="ECO:0000256" key="2">
    <source>
        <dbReference type="SAM" id="Phobius"/>
    </source>
</evidence>
<dbReference type="NCBIfam" id="TIGR01567">
    <property type="entry name" value="S_layer_rel_Mac"/>
    <property type="match status" value="2"/>
</dbReference>